<feature type="transmembrane region" description="Helical" evidence="7">
    <location>
        <begin position="365"/>
        <end position="384"/>
    </location>
</feature>
<feature type="transmembrane region" description="Helical" evidence="7">
    <location>
        <begin position="195"/>
        <end position="214"/>
    </location>
</feature>
<evidence type="ECO:0000256" key="3">
    <source>
        <dbReference type="ARBA" id="ARBA00022692"/>
    </source>
</evidence>
<sequence>MATQEKPSVVENVNQTENVAPLDQKDDAKAEVIQLQAALEHSRLGGYVPQTPDEKRRHRSLNAKFDLFVLPFCVLIYLLNGLDRSNLGNAQTDGFTTDLGMPASAVNTATSLFFCTYVPLQPVSAAIGKRIGQARWIAVISLGWGILTLSHAFIKTEAQLIAIRLLIGVFEAGFYPTCVSFLSTFYPRYDLAFRIALFYGSYAIAGAFGGLIAYGCFHIDGSLHGWQYLFIIEGTITIALSIVTPFWLAIGPGKAWFLKPAEQEYAEQRMYIDAKANRDSTYKLSKKDVFEGFIDWKLWAVLPFNILASVAPQGFTIFFPLVVKGLGYQGATANLMTVPPYVLGTITLLAFAYSSDHFRERTYHILGGLLIVIIGLIIVIVLPLENIHGRYGGLVVLLAGTFISAPITVAWLSQNTPDPGKRTMILGINGWGNLGGIIGSELFLAKYGPDYRYPLKVTVGLMAVSWVGYACYNLELRAMNRYKAKKIRGMTPDEIYEETERTDKRYSDRKWTFVYGL</sequence>
<evidence type="ECO:0000313" key="9">
    <source>
        <dbReference type="EMBL" id="KAF2097989.1"/>
    </source>
</evidence>
<feature type="transmembrane region" description="Helical" evidence="7">
    <location>
        <begin position="331"/>
        <end position="353"/>
    </location>
</feature>
<feature type="transmembrane region" description="Helical" evidence="7">
    <location>
        <begin position="61"/>
        <end position="79"/>
    </location>
</feature>
<keyword evidence="2" id="KW-0813">Transport</keyword>
<feature type="transmembrane region" description="Helical" evidence="7">
    <location>
        <begin position="226"/>
        <end position="250"/>
    </location>
</feature>
<feature type="transmembrane region" description="Helical" evidence="7">
    <location>
        <begin position="160"/>
        <end position="183"/>
    </location>
</feature>
<reference evidence="9" key="1">
    <citation type="journal article" date="2020" name="Stud. Mycol.">
        <title>101 Dothideomycetes genomes: a test case for predicting lifestyles and emergence of pathogens.</title>
        <authorList>
            <person name="Haridas S."/>
            <person name="Albert R."/>
            <person name="Binder M."/>
            <person name="Bloem J."/>
            <person name="Labutti K."/>
            <person name="Salamov A."/>
            <person name="Andreopoulos B."/>
            <person name="Baker S."/>
            <person name="Barry K."/>
            <person name="Bills G."/>
            <person name="Bluhm B."/>
            <person name="Cannon C."/>
            <person name="Castanera R."/>
            <person name="Culley D."/>
            <person name="Daum C."/>
            <person name="Ezra D."/>
            <person name="Gonzalez J."/>
            <person name="Henrissat B."/>
            <person name="Kuo A."/>
            <person name="Liang C."/>
            <person name="Lipzen A."/>
            <person name="Lutzoni F."/>
            <person name="Magnuson J."/>
            <person name="Mondo S."/>
            <person name="Nolan M."/>
            <person name="Ohm R."/>
            <person name="Pangilinan J."/>
            <person name="Park H.-J."/>
            <person name="Ramirez L."/>
            <person name="Alfaro M."/>
            <person name="Sun H."/>
            <person name="Tritt A."/>
            <person name="Yoshinaga Y."/>
            <person name="Zwiers L.-H."/>
            <person name="Turgeon B."/>
            <person name="Goodwin S."/>
            <person name="Spatafora J."/>
            <person name="Crous P."/>
            <person name="Grigoriev I."/>
        </authorList>
    </citation>
    <scope>NUCLEOTIDE SEQUENCE</scope>
    <source>
        <strain evidence="9">CBS 133067</strain>
    </source>
</reference>
<dbReference type="PANTHER" id="PTHR43791">
    <property type="entry name" value="PERMEASE-RELATED"/>
    <property type="match status" value="1"/>
</dbReference>
<protein>
    <submittedName>
        <fullName evidence="9">MFS general substrate transporter</fullName>
    </submittedName>
</protein>
<keyword evidence="4 7" id="KW-1133">Transmembrane helix</keyword>
<organism evidence="9 10">
    <name type="scientific">Rhizodiscina lignyota</name>
    <dbReference type="NCBI Taxonomy" id="1504668"/>
    <lineage>
        <taxon>Eukaryota</taxon>
        <taxon>Fungi</taxon>
        <taxon>Dikarya</taxon>
        <taxon>Ascomycota</taxon>
        <taxon>Pezizomycotina</taxon>
        <taxon>Dothideomycetes</taxon>
        <taxon>Pleosporomycetidae</taxon>
        <taxon>Aulographales</taxon>
        <taxon>Rhizodiscinaceae</taxon>
        <taxon>Rhizodiscina</taxon>
    </lineage>
</organism>
<keyword evidence="10" id="KW-1185">Reference proteome</keyword>
<dbReference type="AlphaFoldDB" id="A0A9P4M9P5"/>
<feature type="transmembrane region" description="Helical" evidence="7">
    <location>
        <begin position="457"/>
        <end position="476"/>
    </location>
</feature>
<accession>A0A9P4M9P5</accession>
<gene>
    <name evidence="9" type="ORF">NA57DRAFT_76788</name>
</gene>
<dbReference type="InterPro" id="IPR020846">
    <property type="entry name" value="MFS_dom"/>
</dbReference>
<feature type="transmembrane region" description="Helical" evidence="7">
    <location>
        <begin position="296"/>
        <end position="319"/>
    </location>
</feature>
<evidence type="ECO:0000256" key="2">
    <source>
        <dbReference type="ARBA" id="ARBA00022448"/>
    </source>
</evidence>
<dbReference type="GO" id="GO:0016020">
    <property type="term" value="C:membrane"/>
    <property type="evidence" value="ECO:0007669"/>
    <property type="project" value="UniProtKB-SubCell"/>
</dbReference>
<evidence type="ECO:0000256" key="7">
    <source>
        <dbReference type="SAM" id="Phobius"/>
    </source>
</evidence>
<feature type="transmembrane region" description="Helical" evidence="7">
    <location>
        <begin position="390"/>
        <end position="412"/>
    </location>
</feature>
<dbReference type="Pfam" id="PF07690">
    <property type="entry name" value="MFS_1"/>
    <property type="match status" value="1"/>
</dbReference>
<comment type="subcellular location">
    <subcellularLocation>
        <location evidence="1">Membrane</location>
        <topology evidence="1">Multi-pass membrane protein</topology>
    </subcellularLocation>
</comment>
<proteinExistence type="predicted"/>
<dbReference type="InterPro" id="IPR011701">
    <property type="entry name" value="MFS"/>
</dbReference>
<dbReference type="Gene3D" id="1.20.1250.20">
    <property type="entry name" value="MFS general substrate transporter like domains"/>
    <property type="match status" value="2"/>
</dbReference>
<dbReference type="GO" id="GO:0022857">
    <property type="term" value="F:transmembrane transporter activity"/>
    <property type="evidence" value="ECO:0007669"/>
    <property type="project" value="InterPro"/>
</dbReference>
<evidence type="ECO:0000259" key="8">
    <source>
        <dbReference type="PROSITE" id="PS50850"/>
    </source>
</evidence>
<dbReference type="Proteomes" id="UP000799772">
    <property type="component" value="Unassembled WGS sequence"/>
</dbReference>
<keyword evidence="5 7" id="KW-0472">Membrane</keyword>
<dbReference type="PROSITE" id="PS50850">
    <property type="entry name" value="MFS"/>
    <property type="match status" value="1"/>
</dbReference>
<evidence type="ECO:0000256" key="1">
    <source>
        <dbReference type="ARBA" id="ARBA00004141"/>
    </source>
</evidence>
<evidence type="ECO:0000256" key="4">
    <source>
        <dbReference type="ARBA" id="ARBA00022989"/>
    </source>
</evidence>
<name>A0A9P4M9P5_9PEZI</name>
<feature type="region of interest" description="Disordered" evidence="6">
    <location>
        <begin position="1"/>
        <end position="23"/>
    </location>
</feature>
<evidence type="ECO:0000313" key="10">
    <source>
        <dbReference type="Proteomes" id="UP000799772"/>
    </source>
</evidence>
<feature type="compositionally biased region" description="Polar residues" evidence="6">
    <location>
        <begin position="1"/>
        <end position="18"/>
    </location>
</feature>
<dbReference type="SUPFAM" id="SSF103473">
    <property type="entry name" value="MFS general substrate transporter"/>
    <property type="match status" value="1"/>
</dbReference>
<evidence type="ECO:0000256" key="6">
    <source>
        <dbReference type="SAM" id="MobiDB-lite"/>
    </source>
</evidence>
<dbReference type="InterPro" id="IPR036259">
    <property type="entry name" value="MFS_trans_sf"/>
</dbReference>
<dbReference type="EMBL" id="ML978127">
    <property type="protein sequence ID" value="KAF2097989.1"/>
    <property type="molecule type" value="Genomic_DNA"/>
</dbReference>
<keyword evidence="3 7" id="KW-0812">Transmembrane</keyword>
<dbReference type="OrthoDB" id="2985014at2759"/>
<dbReference type="FunFam" id="1.20.1250.20:FF:000013">
    <property type="entry name" value="MFS general substrate transporter"/>
    <property type="match status" value="1"/>
</dbReference>
<feature type="transmembrane region" description="Helical" evidence="7">
    <location>
        <begin position="132"/>
        <end position="154"/>
    </location>
</feature>
<dbReference type="PANTHER" id="PTHR43791:SF21">
    <property type="entry name" value="MAJOR FACILITATOR SUPERFAMILY (MFS) PROFILE DOMAIN-CONTAINING PROTEIN"/>
    <property type="match status" value="1"/>
</dbReference>
<feature type="domain" description="Major facilitator superfamily (MFS) profile" evidence="8">
    <location>
        <begin position="69"/>
        <end position="477"/>
    </location>
</feature>
<comment type="caution">
    <text evidence="9">The sequence shown here is derived from an EMBL/GenBank/DDBJ whole genome shotgun (WGS) entry which is preliminary data.</text>
</comment>
<evidence type="ECO:0000256" key="5">
    <source>
        <dbReference type="ARBA" id="ARBA00023136"/>
    </source>
</evidence>